<dbReference type="InterPro" id="IPR040393">
    <property type="entry name" value="TREX1/2"/>
</dbReference>
<dbReference type="Gene3D" id="3.30.420.10">
    <property type="entry name" value="Ribonuclease H-like superfamily/Ribonuclease H"/>
    <property type="match status" value="2"/>
</dbReference>
<dbReference type="InterPro" id="IPR012337">
    <property type="entry name" value="RNaseH-like_sf"/>
</dbReference>
<accession>A0A210QRA9</accession>
<reference evidence="10 11" key="1">
    <citation type="journal article" date="2017" name="Nat. Ecol. Evol.">
        <title>Scallop genome provides insights into evolution of bilaterian karyotype and development.</title>
        <authorList>
            <person name="Wang S."/>
            <person name="Zhang J."/>
            <person name="Jiao W."/>
            <person name="Li J."/>
            <person name="Xun X."/>
            <person name="Sun Y."/>
            <person name="Guo X."/>
            <person name="Huan P."/>
            <person name="Dong B."/>
            <person name="Zhang L."/>
            <person name="Hu X."/>
            <person name="Sun X."/>
            <person name="Wang J."/>
            <person name="Zhao C."/>
            <person name="Wang Y."/>
            <person name="Wang D."/>
            <person name="Huang X."/>
            <person name="Wang R."/>
            <person name="Lv J."/>
            <person name="Li Y."/>
            <person name="Zhang Z."/>
            <person name="Liu B."/>
            <person name="Lu W."/>
            <person name="Hui Y."/>
            <person name="Liang J."/>
            <person name="Zhou Z."/>
            <person name="Hou R."/>
            <person name="Li X."/>
            <person name="Liu Y."/>
            <person name="Li H."/>
            <person name="Ning X."/>
            <person name="Lin Y."/>
            <person name="Zhao L."/>
            <person name="Xing Q."/>
            <person name="Dou J."/>
            <person name="Li Y."/>
            <person name="Mao J."/>
            <person name="Guo H."/>
            <person name="Dou H."/>
            <person name="Li T."/>
            <person name="Mu C."/>
            <person name="Jiang W."/>
            <person name="Fu Q."/>
            <person name="Fu X."/>
            <person name="Miao Y."/>
            <person name="Liu J."/>
            <person name="Yu Q."/>
            <person name="Li R."/>
            <person name="Liao H."/>
            <person name="Li X."/>
            <person name="Kong Y."/>
            <person name="Jiang Z."/>
            <person name="Chourrout D."/>
            <person name="Li R."/>
            <person name="Bao Z."/>
        </authorList>
    </citation>
    <scope>NUCLEOTIDE SEQUENCE [LARGE SCALE GENOMIC DNA]</scope>
    <source>
        <strain evidence="10 11">PY_sf001</strain>
    </source>
</reference>
<evidence type="ECO:0000256" key="4">
    <source>
        <dbReference type="ARBA" id="ARBA00022801"/>
    </source>
</evidence>
<feature type="compositionally biased region" description="Polar residues" evidence="8">
    <location>
        <begin position="162"/>
        <end position="219"/>
    </location>
</feature>
<dbReference type="SMART" id="SM00479">
    <property type="entry name" value="EXOIII"/>
    <property type="match status" value="1"/>
</dbReference>
<comment type="cofactor">
    <cofactor evidence="1">
        <name>Mg(2+)</name>
        <dbReference type="ChEBI" id="CHEBI:18420"/>
    </cofactor>
</comment>
<comment type="similarity">
    <text evidence="7">Belongs to the exonuclease superfamily. TREX family.</text>
</comment>
<dbReference type="STRING" id="6573.A0A210QRA9"/>
<evidence type="ECO:0000313" key="11">
    <source>
        <dbReference type="Proteomes" id="UP000242188"/>
    </source>
</evidence>
<dbReference type="GO" id="GO:0006308">
    <property type="term" value="P:DNA catabolic process"/>
    <property type="evidence" value="ECO:0007669"/>
    <property type="project" value="TreeGrafter"/>
</dbReference>
<feature type="domain" description="Exonuclease" evidence="9">
    <location>
        <begin position="11"/>
        <end position="540"/>
    </location>
</feature>
<keyword evidence="6" id="KW-0460">Magnesium</keyword>
<evidence type="ECO:0000256" key="1">
    <source>
        <dbReference type="ARBA" id="ARBA00001946"/>
    </source>
</evidence>
<evidence type="ECO:0000256" key="6">
    <source>
        <dbReference type="ARBA" id="ARBA00022842"/>
    </source>
</evidence>
<feature type="compositionally biased region" description="Polar residues" evidence="8">
    <location>
        <begin position="350"/>
        <end position="374"/>
    </location>
</feature>
<protein>
    <submittedName>
        <fullName evidence="10">Three prime repair exonuclease 1</fullName>
    </submittedName>
</protein>
<keyword evidence="3" id="KW-0479">Metal-binding</keyword>
<dbReference type="EMBL" id="NEDP02002312">
    <property type="protein sequence ID" value="OWF51218.1"/>
    <property type="molecule type" value="Genomic_DNA"/>
</dbReference>
<evidence type="ECO:0000313" key="10">
    <source>
        <dbReference type="EMBL" id="OWF51218.1"/>
    </source>
</evidence>
<keyword evidence="11" id="KW-1185">Reference proteome</keyword>
<gene>
    <name evidence="10" type="ORF">KP79_PYT03569</name>
</gene>
<name>A0A210QRA9_MIZYE</name>
<proteinExistence type="inferred from homology"/>
<evidence type="ECO:0000259" key="9">
    <source>
        <dbReference type="SMART" id="SM00479"/>
    </source>
</evidence>
<organism evidence="10 11">
    <name type="scientific">Mizuhopecten yessoensis</name>
    <name type="common">Japanese scallop</name>
    <name type="synonym">Patinopecten yessoensis</name>
    <dbReference type="NCBI Taxonomy" id="6573"/>
    <lineage>
        <taxon>Eukaryota</taxon>
        <taxon>Metazoa</taxon>
        <taxon>Spiralia</taxon>
        <taxon>Lophotrochozoa</taxon>
        <taxon>Mollusca</taxon>
        <taxon>Bivalvia</taxon>
        <taxon>Autobranchia</taxon>
        <taxon>Pteriomorphia</taxon>
        <taxon>Pectinida</taxon>
        <taxon>Pectinoidea</taxon>
        <taxon>Pectinidae</taxon>
        <taxon>Mizuhopecten</taxon>
    </lineage>
</organism>
<feature type="region of interest" description="Disordered" evidence="8">
    <location>
        <begin position="162"/>
        <end position="222"/>
    </location>
</feature>
<dbReference type="AlphaFoldDB" id="A0A210QRA9"/>
<keyword evidence="5 10" id="KW-0269">Exonuclease</keyword>
<dbReference type="GO" id="GO:0046872">
    <property type="term" value="F:metal ion binding"/>
    <property type="evidence" value="ECO:0007669"/>
    <property type="project" value="UniProtKB-KW"/>
</dbReference>
<feature type="region of interest" description="Disordered" evidence="8">
    <location>
        <begin position="348"/>
        <end position="397"/>
    </location>
</feature>
<keyword evidence="2" id="KW-0540">Nuclease</keyword>
<dbReference type="InterPro" id="IPR036397">
    <property type="entry name" value="RNaseH_sf"/>
</dbReference>
<dbReference type="PANTHER" id="PTHR13058:SF19">
    <property type="entry name" value="LD40940P"/>
    <property type="match status" value="1"/>
</dbReference>
<evidence type="ECO:0000256" key="5">
    <source>
        <dbReference type="ARBA" id="ARBA00022839"/>
    </source>
</evidence>
<dbReference type="GO" id="GO:0003676">
    <property type="term" value="F:nucleic acid binding"/>
    <property type="evidence" value="ECO:0007669"/>
    <property type="project" value="InterPro"/>
</dbReference>
<evidence type="ECO:0000256" key="7">
    <source>
        <dbReference type="ARBA" id="ARBA00025769"/>
    </source>
</evidence>
<dbReference type="Proteomes" id="UP000242188">
    <property type="component" value="Unassembled WGS sequence"/>
</dbReference>
<dbReference type="InterPro" id="IPR013520">
    <property type="entry name" value="Ribonucl_H"/>
</dbReference>
<sequence length="556" mass="61010">MATVPKTPIQTIVFFDLEATSLTRPRITELCLLSVQREEFLTRNGSPRVVNKLTLCVDPQKAISPIANNMTGLYNDSLESQTPFDNKVVDIMAHFLSRLPQPVCLVAHYGHGFDYPLLNAELKRAKCELPLDVVCVDSLEAIRAIDMQTLYEQEQQRIDMQNQNNSTPTHRGIQSGQGVQPSNSTPTHRGIQSGQGVQPNNSTTPELQTQPTHTATVKQDTMLAKRKADAGSIEHVRKRLFTDSDKVAKEVENSEDKTKVEMACCKEKQTVEATRQLVQNLHEINPETAVVPTPSRDTPEQPKAQEEQNVGLQSIAASSVLDSQQSVTDDMLMEAVESVEADENFEKAGTSMTKCPPSVSNVTLKPSTQRTSPPQAHVMCSNNDSNSGTGNDKAGLPGTSVSVPGNSGVCFTGNVNAQLPETSGVHDVKSIDRVPNNGFQSAQPSAGDTVRCKTSIDQLHTPVKSSNNNVTPVTTGVNNNNNSVTNQDHVTPMVLPKLSYKLEEIYYRTFGQKPPLSHNAEDDCITLMKVCKKRCPQFLEWVNKHQVLLSTLPPMY</sequence>
<comment type="caution">
    <text evidence="10">The sequence shown here is derived from an EMBL/GenBank/DDBJ whole genome shotgun (WGS) entry which is preliminary data.</text>
</comment>
<dbReference type="GO" id="GO:0008296">
    <property type="term" value="F:3'-5'-DNA exonuclease activity"/>
    <property type="evidence" value="ECO:0007669"/>
    <property type="project" value="TreeGrafter"/>
</dbReference>
<feature type="compositionally biased region" description="Basic and acidic residues" evidence="8">
    <location>
        <begin position="297"/>
        <end position="306"/>
    </location>
</feature>
<dbReference type="PANTHER" id="PTHR13058">
    <property type="entry name" value="THREE PRIME REPAIR EXONUCLEASE 1, 2"/>
    <property type="match status" value="1"/>
</dbReference>
<feature type="compositionally biased region" description="Low complexity" evidence="8">
    <location>
        <begin position="381"/>
        <end position="392"/>
    </location>
</feature>
<dbReference type="SUPFAM" id="SSF53098">
    <property type="entry name" value="Ribonuclease H-like"/>
    <property type="match status" value="2"/>
</dbReference>
<feature type="region of interest" description="Disordered" evidence="8">
    <location>
        <begin position="289"/>
        <end position="310"/>
    </location>
</feature>
<dbReference type="OrthoDB" id="10250935at2759"/>
<keyword evidence="4" id="KW-0378">Hydrolase</keyword>
<evidence type="ECO:0000256" key="3">
    <source>
        <dbReference type="ARBA" id="ARBA00022723"/>
    </source>
</evidence>
<evidence type="ECO:0000256" key="8">
    <source>
        <dbReference type="SAM" id="MobiDB-lite"/>
    </source>
</evidence>
<evidence type="ECO:0000256" key="2">
    <source>
        <dbReference type="ARBA" id="ARBA00022722"/>
    </source>
</evidence>
<dbReference type="GO" id="GO:0005737">
    <property type="term" value="C:cytoplasm"/>
    <property type="evidence" value="ECO:0007669"/>
    <property type="project" value="TreeGrafter"/>
</dbReference>